<evidence type="ECO:0000313" key="11">
    <source>
        <dbReference type="EMBL" id="RZS68846.1"/>
    </source>
</evidence>
<evidence type="ECO:0000256" key="2">
    <source>
        <dbReference type="ARBA" id="ARBA00008133"/>
    </source>
</evidence>
<comment type="similarity">
    <text evidence="2 9">Belongs to the uroporphyrinogen-III synthase family.</text>
</comment>
<comment type="catalytic activity">
    <reaction evidence="8 9">
        <text>hydroxymethylbilane = uroporphyrinogen III + H2O</text>
        <dbReference type="Rhea" id="RHEA:18965"/>
        <dbReference type="ChEBI" id="CHEBI:15377"/>
        <dbReference type="ChEBI" id="CHEBI:57308"/>
        <dbReference type="ChEBI" id="CHEBI:57845"/>
        <dbReference type="EC" id="4.2.1.75"/>
    </reaction>
</comment>
<evidence type="ECO:0000256" key="7">
    <source>
        <dbReference type="ARBA" id="ARBA00040167"/>
    </source>
</evidence>
<keyword evidence="4 9" id="KW-0456">Lyase</keyword>
<accession>A0A4Q7MKM9</accession>
<dbReference type="EMBL" id="SGWY01000001">
    <property type="protein sequence ID" value="RZS68846.1"/>
    <property type="molecule type" value="Genomic_DNA"/>
</dbReference>
<evidence type="ECO:0000256" key="9">
    <source>
        <dbReference type="RuleBase" id="RU366031"/>
    </source>
</evidence>
<dbReference type="PANTHER" id="PTHR38042">
    <property type="entry name" value="UROPORPHYRINOGEN-III SYNTHASE, CHLOROPLASTIC"/>
    <property type="match status" value="1"/>
</dbReference>
<dbReference type="SUPFAM" id="SSF69618">
    <property type="entry name" value="HemD-like"/>
    <property type="match status" value="1"/>
</dbReference>
<dbReference type="Pfam" id="PF02602">
    <property type="entry name" value="HEM4"/>
    <property type="match status" value="1"/>
</dbReference>
<protein>
    <recommendedName>
        <fullName evidence="7 9">Uroporphyrinogen-III synthase</fullName>
        <ecNumber evidence="3 9">4.2.1.75</ecNumber>
    </recommendedName>
</protein>
<keyword evidence="5 9" id="KW-0627">Porphyrin biosynthesis</keyword>
<dbReference type="AlphaFoldDB" id="A0A4Q7MKM9"/>
<comment type="function">
    <text evidence="6 9">Catalyzes cyclization of the linear tetrapyrrole, hydroxymethylbilane, to the macrocyclic uroporphyrinogen III.</text>
</comment>
<dbReference type="EC" id="4.2.1.75" evidence="3 9"/>
<evidence type="ECO:0000256" key="8">
    <source>
        <dbReference type="ARBA" id="ARBA00048617"/>
    </source>
</evidence>
<comment type="pathway">
    <text evidence="1 9">Porphyrin-containing compound metabolism; protoporphyrin-IX biosynthesis; coproporphyrinogen-III from 5-aminolevulinate: step 3/4.</text>
</comment>
<dbReference type="CDD" id="cd06578">
    <property type="entry name" value="HemD"/>
    <property type="match status" value="1"/>
</dbReference>
<evidence type="ECO:0000313" key="12">
    <source>
        <dbReference type="Proteomes" id="UP000293289"/>
    </source>
</evidence>
<evidence type="ECO:0000256" key="4">
    <source>
        <dbReference type="ARBA" id="ARBA00023239"/>
    </source>
</evidence>
<evidence type="ECO:0000256" key="6">
    <source>
        <dbReference type="ARBA" id="ARBA00037589"/>
    </source>
</evidence>
<dbReference type="InterPro" id="IPR039793">
    <property type="entry name" value="UROS/Hem4"/>
</dbReference>
<dbReference type="Proteomes" id="UP000293289">
    <property type="component" value="Unassembled WGS sequence"/>
</dbReference>
<dbReference type="InterPro" id="IPR003754">
    <property type="entry name" value="4pyrrol_synth_uPrphyn_synth"/>
</dbReference>
<dbReference type="GO" id="GO:0004852">
    <property type="term" value="F:uroporphyrinogen-III synthase activity"/>
    <property type="evidence" value="ECO:0007669"/>
    <property type="project" value="UniProtKB-UniRule"/>
</dbReference>
<dbReference type="PANTHER" id="PTHR38042:SF1">
    <property type="entry name" value="UROPORPHYRINOGEN-III SYNTHASE, CHLOROPLASTIC"/>
    <property type="match status" value="1"/>
</dbReference>
<dbReference type="InterPro" id="IPR036108">
    <property type="entry name" value="4pyrrol_syn_uPrphyn_synt_sf"/>
</dbReference>
<organism evidence="11 12">
    <name type="scientific">Agromyces ramosus</name>
    <dbReference type="NCBI Taxonomy" id="33879"/>
    <lineage>
        <taxon>Bacteria</taxon>
        <taxon>Bacillati</taxon>
        <taxon>Actinomycetota</taxon>
        <taxon>Actinomycetes</taxon>
        <taxon>Micrococcales</taxon>
        <taxon>Microbacteriaceae</taxon>
        <taxon>Agromyces</taxon>
    </lineage>
</organism>
<dbReference type="Gene3D" id="3.40.50.10090">
    <property type="match status" value="2"/>
</dbReference>
<reference evidence="11 12" key="1">
    <citation type="submission" date="2019-02" db="EMBL/GenBank/DDBJ databases">
        <title>Genomic Encyclopedia of Type Strains, Phase IV (KMG-IV): sequencing the most valuable type-strain genomes for metagenomic binning, comparative biology and taxonomic classification.</title>
        <authorList>
            <person name="Goeker M."/>
        </authorList>
    </citation>
    <scope>NUCLEOTIDE SEQUENCE [LARGE SCALE GENOMIC DNA]</scope>
    <source>
        <strain evidence="11 12">DSM 43045</strain>
    </source>
</reference>
<name>A0A4Q7MKM9_9MICO</name>
<dbReference type="GO" id="GO:0006782">
    <property type="term" value="P:protoporphyrinogen IX biosynthetic process"/>
    <property type="evidence" value="ECO:0007669"/>
    <property type="project" value="UniProtKB-UniRule"/>
</dbReference>
<keyword evidence="12" id="KW-1185">Reference proteome</keyword>
<comment type="caution">
    <text evidence="11">The sequence shown here is derived from an EMBL/GenBank/DDBJ whole genome shotgun (WGS) entry which is preliminary data.</text>
</comment>
<dbReference type="GO" id="GO:0006780">
    <property type="term" value="P:uroporphyrinogen III biosynthetic process"/>
    <property type="evidence" value="ECO:0007669"/>
    <property type="project" value="UniProtKB-UniRule"/>
</dbReference>
<evidence type="ECO:0000256" key="1">
    <source>
        <dbReference type="ARBA" id="ARBA00004772"/>
    </source>
</evidence>
<dbReference type="UniPathway" id="UPA00251">
    <property type="reaction ID" value="UER00320"/>
</dbReference>
<evidence type="ECO:0000259" key="10">
    <source>
        <dbReference type="Pfam" id="PF02602"/>
    </source>
</evidence>
<evidence type="ECO:0000256" key="3">
    <source>
        <dbReference type="ARBA" id="ARBA00013109"/>
    </source>
</evidence>
<proteinExistence type="inferred from homology"/>
<dbReference type="RefSeq" id="WP_423190870.1">
    <property type="nucleotide sequence ID" value="NZ_SGWY01000001.1"/>
</dbReference>
<feature type="domain" description="Tetrapyrrole biosynthesis uroporphyrinogen III synthase" evidence="10">
    <location>
        <begin position="38"/>
        <end position="259"/>
    </location>
</feature>
<gene>
    <name evidence="11" type="ORF">EV187_1284</name>
</gene>
<sequence length="270" mass="27688">MSEFELFTGAIGLPFHDGKPLAGWRVLVPRGGPWGDGVAAALRARGATPIVAPMINFAPTDDQPALEAALAKLAAGGFDWVTVTSATTVDVLASYDAVIPETTKVAAVGETTAAALVAAGYHADIVPSEDNSARGLLEEWEAATDGQVGLRVLALRSAIAKQVLSIGLAQAGHHVEAVVAYRTVGVPVAAKVVDDVRNGRVNAVLVTSGSVAEQVQQQLGPIPETTLVAAIGPQTKMDAAQVGLRVDVVARERSAESLIDAVVEAATAHA</sequence>
<evidence type="ECO:0000256" key="5">
    <source>
        <dbReference type="ARBA" id="ARBA00023244"/>
    </source>
</evidence>